<dbReference type="Proteomes" id="UP000223913">
    <property type="component" value="Unassembled WGS sequence"/>
</dbReference>
<keyword evidence="1" id="KW-0808">Transferase</keyword>
<feature type="compositionally biased region" description="Basic and acidic residues" evidence="3">
    <location>
        <begin position="1"/>
        <end position="13"/>
    </location>
</feature>
<protein>
    <recommendedName>
        <fullName evidence="4">eCIS core domain-containing protein</fullName>
    </recommendedName>
</protein>
<feature type="compositionally biased region" description="Polar residues" evidence="3">
    <location>
        <begin position="14"/>
        <end position="33"/>
    </location>
</feature>
<dbReference type="Pfam" id="PF20085">
    <property type="entry name" value="TGL"/>
    <property type="match status" value="1"/>
</dbReference>
<evidence type="ECO:0000313" key="5">
    <source>
        <dbReference type="EMBL" id="PHN02209.1"/>
    </source>
</evidence>
<keyword evidence="2" id="KW-0749">Sporulation</keyword>
<sequence>MNTRADKKQENKSHSAASAVSEKQGSSESTFQFADNRPEVVAQRKLQDMANSSLQANQIAQLQAMTNNHSAQGQQPIQKKENNTGLPDNLKMGMENLSGYSMDNVKVYYNSDKSAQLQAHAYAQGTDIHLGSGQEKHLPHEAWHVVQQKQGRVSPTMQMEGGVNVNDDKRLEKEGDTMGVKALQMKENNSRAAANSVAQKKSTVKQGFGFVDNRSEAISQRKLHSQANCFTRDCGRLGRGNTKTFEQDNSQNSTLQRKIIIADGYVASEEDANGDEDKKLVIDELIKNEMEYKFSTYRGYIADVVMRAEMIKGMRFLNSDISPFRYNWESDHLKMPSEWVGVDHKSNDPGDDGKGSAFIPAEGRTSLEAVESIFRAAGSEKYYLDCSTAILAVQYKALLAAYTELENANTFNRAEGRDMALAPEGVTKVKFKHGFKDTPGDELKEEITLKNQDHLAPGDSVYFKNYSDYETTHEGPEAAWAGEHAVYIGNGRFSGFGANDLSYDDMVQTLVKAYNEQGRNSKWKKKDEPEDYGPSISGTLPGMLKTVNRLRPPKGLE</sequence>
<dbReference type="GO" id="GO:0030435">
    <property type="term" value="P:sporulation resulting in formation of a cellular spore"/>
    <property type="evidence" value="ECO:0007669"/>
    <property type="project" value="UniProtKB-KW"/>
</dbReference>
<evidence type="ECO:0000256" key="1">
    <source>
        <dbReference type="ARBA" id="ARBA00022679"/>
    </source>
</evidence>
<dbReference type="Pfam" id="PF13699">
    <property type="entry name" value="eCIS_core"/>
    <property type="match status" value="1"/>
</dbReference>
<dbReference type="AlphaFoldDB" id="A0A2D0N258"/>
<reference evidence="5 6" key="1">
    <citation type="submission" date="2017-10" db="EMBL/GenBank/DDBJ databases">
        <title>The draft genome sequence of Lewinella nigricans NBRC 102662.</title>
        <authorList>
            <person name="Wang K."/>
        </authorList>
    </citation>
    <scope>NUCLEOTIDE SEQUENCE [LARGE SCALE GENOMIC DNA]</scope>
    <source>
        <strain evidence="5 6">NBRC 102662</strain>
    </source>
</reference>
<gene>
    <name evidence="5" type="ORF">CRP01_33280</name>
</gene>
<dbReference type="EMBL" id="PDUD01000043">
    <property type="protein sequence ID" value="PHN02209.1"/>
    <property type="molecule type" value="Genomic_DNA"/>
</dbReference>
<accession>A0A2D0N258</accession>
<dbReference type="GO" id="GO:0003810">
    <property type="term" value="F:protein-glutamine gamma-glutamyltransferase activity"/>
    <property type="evidence" value="ECO:0007669"/>
    <property type="project" value="InterPro"/>
</dbReference>
<evidence type="ECO:0000259" key="4">
    <source>
        <dbReference type="Pfam" id="PF13699"/>
    </source>
</evidence>
<dbReference type="InterPro" id="IPR020916">
    <property type="entry name" value="Gln_gamma-glutamylTfrase_bac"/>
</dbReference>
<feature type="domain" description="eCIS core" evidence="4">
    <location>
        <begin position="86"/>
        <end position="151"/>
    </location>
</feature>
<dbReference type="RefSeq" id="WP_099154400.1">
    <property type="nucleotide sequence ID" value="NZ_PDUD01000043.1"/>
</dbReference>
<evidence type="ECO:0000256" key="2">
    <source>
        <dbReference type="ARBA" id="ARBA00022969"/>
    </source>
</evidence>
<keyword evidence="6" id="KW-1185">Reference proteome</keyword>
<dbReference type="InterPro" id="IPR025295">
    <property type="entry name" value="eCIS_core_dom"/>
</dbReference>
<name>A0A2D0N258_FLAN2</name>
<organism evidence="5 6">
    <name type="scientific">Flavilitoribacter nigricans (strain ATCC 23147 / DSM 23189 / NBRC 102662 / NCIMB 1420 / SS-2)</name>
    <name type="common">Lewinella nigricans</name>
    <dbReference type="NCBI Taxonomy" id="1122177"/>
    <lineage>
        <taxon>Bacteria</taxon>
        <taxon>Pseudomonadati</taxon>
        <taxon>Bacteroidota</taxon>
        <taxon>Saprospiria</taxon>
        <taxon>Saprospirales</taxon>
        <taxon>Lewinellaceae</taxon>
        <taxon>Flavilitoribacter</taxon>
    </lineage>
</organism>
<feature type="region of interest" description="Disordered" evidence="3">
    <location>
        <begin position="519"/>
        <end position="543"/>
    </location>
</feature>
<evidence type="ECO:0000256" key="3">
    <source>
        <dbReference type="SAM" id="MobiDB-lite"/>
    </source>
</evidence>
<dbReference type="OrthoDB" id="292792at2"/>
<comment type="caution">
    <text evidence="5">The sequence shown here is derived from an EMBL/GenBank/DDBJ whole genome shotgun (WGS) entry which is preliminary data.</text>
</comment>
<proteinExistence type="predicted"/>
<feature type="region of interest" description="Disordered" evidence="3">
    <location>
        <begin position="1"/>
        <end position="36"/>
    </location>
</feature>
<evidence type="ECO:0000313" key="6">
    <source>
        <dbReference type="Proteomes" id="UP000223913"/>
    </source>
</evidence>